<protein>
    <submittedName>
        <fullName evidence="2">Putative retrotransposon protein, related</fullName>
    </submittedName>
</protein>
<sequence>MKRVQCFGRQRKLTLMYIGLFMIVERSGAASYRLDLPASMSSIHSVFHVLMLKKHLRNEEQQRVLDTPKIKLHDDLTTIEIPICILVKEDKRLRNNMITLVKVQWNWKGAKEGFKTYRRAEGETMHFLSKRDLAHVFEELQHIVEARSSSSKPYP</sequence>
<dbReference type="EMBL" id="AC183434">
    <property type="protein sequence ID" value="ABD63114.1"/>
    <property type="molecule type" value="Genomic_DNA"/>
</dbReference>
<dbReference type="AlphaFoldDB" id="Q2AA61"/>
<dbReference type="InterPro" id="IPR056924">
    <property type="entry name" value="SH3_Tf2-1"/>
</dbReference>
<name>Q2AA61_ASPOF</name>
<proteinExistence type="predicted"/>
<reference evidence="2" key="1">
    <citation type="submission" date="2006-03" db="EMBL/GenBank/DDBJ databases">
        <title>Comparative Sequence and Genetic Analyses of Asparagus BACs Reveal No Microsynteny with Onion or Rice.</title>
        <authorList>
            <person name="Jernej J."/>
            <person name="Telgmann A."/>
            <person name="Jung C."/>
            <person name="Cheung F."/>
            <person name="Havey M.J."/>
            <person name="Town C.D."/>
        </authorList>
    </citation>
    <scope>NUCLEOTIDE SEQUENCE</scope>
</reference>
<dbReference type="PANTHER" id="PTHR46148">
    <property type="entry name" value="CHROMO DOMAIN-CONTAINING PROTEIN"/>
    <property type="match status" value="1"/>
</dbReference>
<organism evidence="2">
    <name type="scientific">Asparagus officinalis</name>
    <name type="common">Garden asparagus</name>
    <dbReference type="NCBI Taxonomy" id="4686"/>
    <lineage>
        <taxon>Eukaryota</taxon>
        <taxon>Viridiplantae</taxon>
        <taxon>Streptophyta</taxon>
        <taxon>Embryophyta</taxon>
        <taxon>Tracheophyta</taxon>
        <taxon>Spermatophyta</taxon>
        <taxon>Magnoliopsida</taxon>
        <taxon>Liliopsida</taxon>
        <taxon>Asparagales</taxon>
        <taxon>Asparagaceae</taxon>
        <taxon>Asparagoideae</taxon>
        <taxon>Asparagus</taxon>
    </lineage>
</organism>
<evidence type="ECO:0000259" key="1">
    <source>
        <dbReference type="Pfam" id="PF24626"/>
    </source>
</evidence>
<dbReference type="PANTHER" id="PTHR46148:SF60">
    <property type="entry name" value="CHROMO DOMAIN-CONTAINING PROTEIN"/>
    <property type="match status" value="1"/>
</dbReference>
<evidence type="ECO:0000313" key="2">
    <source>
        <dbReference type="EMBL" id="ABD63114.1"/>
    </source>
</evidence>
<dbReference type="Pfam" id="PF24626">
    <property type="entry name" value="SH3_Tf2-1"/>
    <property type="match status" value="1"/>
</dbReference>
<accession>Q2AA61</accession>
<feature type="domain" description="Tf2-1-like SH3-like" evidence="1">
    <location>
        <begin position="4"/>
        <end position="55"/>
    </location>
</feature>
<gene>
    <name evidence="2" type="ORF">18.t00010</name>
</gene>